<dbReference type="Pfam" id="PF02877">
    <property type="entry name" value="PARP_reg"/>
    <property type="match status" value="1"/>
</dbReference>
<reference evidence="3 4" key="1">
    <citation type="submission" date="2024-02" db="EMBL/GenBank/DDBJ databases">
        <title>A draft genome for the cacao thread blight pathogen Marasmius crinis-equi.</title>
        <authorList>
            <person name="Cohen S.P."/>
            <person name="Baruah I.K."/>
            <person name="Amoako-Attah I."/>
            <person name="Bukari Y."/>
            <person name="Meinhardt L.W."/>
            <person name="Bailey B.A."/>
        </authorList>
    </citation>
    <scope>NUCLEOTIDE SEQUENCE [LARGE SCALE GENOMIC DNA]</scope>
    <source>
        <strain evidence="3 4">GH-76</strain>
    </source>
</reference>
<dbReference type="EMBL" id="JBAHYK010005951">
    <property type="protein sequence ID" value="KAL0562393.1"/>
    <property type="molecule type" value="Genomic_DNA"/>
</dbReference>
<evidence type="ECO:0000259" key="2">
    <source>
        <dbReference type="Pfam" id="PF02877"/>
    </source>
</evidence>
<organism evidence="3 4">
    <name type="scientific">Marasmius crinis-equi</name>
    <dbReference type="NCBI Taxonomy" id="585013"/>
    <lineage>
        <taxon>Eukaryota</taxon>
        <taxon>Fungi</taxon>
        <taxon>Dikarya</taxon>
        <taxon>Basidiomycota</taxon>
        <taxon>Agaricomycotina</taxon>
        <taxon>Agaricomycetes</taxon>
        <taxon>Agaricomycetidae</taxon>
        <taxon>Agaricales</taxon>
        <taxon>Marasmiineae</taxon>
        <taxon>Marasmiaceae</taxon>
        <taxon>Marasmius</taxon>
    </lineage>
</organism>
<proteinExistence type="predicted"/>
<dbReference type="Proteomes" id="UP001465976">
    <property type="component" value="Unassembled WGS sequence"/>
</dbReference>
<keyword evidence="4" id="KW-1185">Reference proteome</keyword>
<accession>A0ABR3EHP7</accession>
<protein>
    <recommendedName>
        <fullName evidence="2">PARP alpha-helical domain-containing protein</fullName>
    </recommendedName>
</protein>
<feature type="region of interest" description="Disordered" evidence="1">
    <location>
        <begin position="69"/>
        <end position="100"/>
    </location>
</feature>
<sequence length="100" mass="11027">SKKDGKPKEKAVIPDSTLAPEVQDFCRLIFDTSIIDATLSSMNYDANKLPLGMAVHSSHQMLKLTARNRQVGQVDHPQRIRGSQSRHPDPISCGDTPLMS</sequence>
<feature type="non-terminal residue" evidence="3">
    <location>
        <position position="1"/>
    </location>
</feature>
<feature type="domain" description="PARP alpha-helical" evidence="2">
    <location>
        <begin position="16"/>
        <end position="53"/>
    </location>
</feature>
<dbReference type="InterPro" id="IPR036616">
    <property type="entry name" value="Poly(ADP-ribose)pol_reg_dom_sf"/>
</dbReference>
<evidence type="ECO:0000256" key="1">
    <source>
        <dbReference type="SAM" id="MobiDB-lite"/>
    </source>
</evidence>
<comment type="caution">
    <text evidence="3">The sequence shown here is derived from an EMBL/GenBank/DDBJ whole genome shotgun (WGS) entry which is preliminary data.</text>
</comment>
<dbReference type="Gene3D" id="1.20.142.10">
    <property type="entry name" value="Poly(ADP-ribose) polymerase, regulatory domain"/>
    <property type="match status" value="1"/>
</dbReference>
<evidence type="ECO:0000313" key="4">
    <source>
        <dbReference type="Proteomes" id="UP001465976"/>
    </source>
</evidence>
<name>A0ABR3EHP7_9AGAR</name>
<dbReference type="SUPFAM" id="SSF47587">
    <property type="entry name" value="Domain of poly(ADP-ribose) polymerase"/>
    <property type="match status" value="1"/>
</dbReference>
<evidence type="ECO:0000313" key="3">
    <source>
        <dbReference type="EMBL" id="KAL0562393.1"/>
    </source>
</evidence>
<dbReference type="InterPro" id="IPR004102">
    <property type="entry name" value="Poly(ADP-ribose)pol_reg_dom"/>
</dbReference>
<gene>
    <name evidence="3" type="ORF">V5O48_019694</name>
</gene>